<comment type="subcellular location">
    <subcellularLocation>
        <location evidence="1">Cell membrane</location>
        <topology evidence="1">Multi-pass membrane protein</topology>
    </subcellularLocation>
</comment>
<dbReference type="EMBL" id="JAUCML010000002">
    <property type="protein sequence ID" value="MDM7884331.1"/>
    <property type="molecule type" value="Genomic_DNA"/>
</dbReference>
<evidence type="ECO:0000256" key="3">
    <source>
        <dbReference type="ARBA" id="ARBA00022448"/>
    </source>
</evidence>
<evidence type="ECO:0000256" key="6">
    <source>
        <dbReference type="ARBA" id="ARBA00022989"/>
    </source>
</evidence>
<dbReference type="InterPro" id="IPR002549">
    <property type="entry name" value="AI-2E-like"/>
</dbReference>
<dbReference type="Proteomes" id="UP001237823">
    <property type="component" value="Unassembled WGS sequence"/>
</dbReference>
<feature type="transmembrane region" description="Helical" evidence="9">
    <location>
        <begin position="96"/>
        <end position="118"/>
    </location>
</feature>
<keyword evidence="6 9" id="KW-1133">Transmembrane helix</keyword>
<organism evidence="10 11">
    <name type="scientific">Curtobacterium citri</name>
    <dbReference type="NCBI Taxonomy" id="3055139"/>
    <lineage>
        <taxon>Bacteria</taxon>
        <taxon>Bacillati</taxon>
        <taxon>Actinomycetota</taxon>
        <taxon>Actinomycetes</taxon>
        <taxon>Micrococcales</taxon>
        <taxon>Microbacteriaceae</taxon>
        <taxon>Curtobacterium</taxon>
    </lineage>
</organism>
<feature type="transmembrane region" description="Helical" evidence="9">
    <location>
        <begin position="67"/>
        <end position="84"/>
    </location>
</feature>
<evidence type="ECO:0000256" key="9">
    <source>
        <dbReference type="SAM" id="Phobius"/>
    </source>
</evidence>
<dbReference type="RefSeq" id="WP_289457790.1">
    <property type="nucleotide sequence ID" value="NZ_JAUCML010000002.1"/>
</dbReference>
<feature type="compositionally biased region" description="Polar residues" evidence="8">
    <location>
        <begin position="9"/>
        <end position="18"/>
    </location>
</feature>
<feature type="transmembrane region" description="Helical" evidence="9">
    <location>
        <begin position="43"/>
        <end position="61"/>
    </location>
</feature>
<keyword evidence="7 9" id="KW-0472">Membrane</keyword>
<keyword evidence="4" id="KW-1003">Cell membrane</keyword>
<sequence>MAWGRKRTQAPTRTESQPTQPPTHPDPVVEDSVPTGMRIAGAWSWRVLVVVGVIAVFIWLMTVFSQILIPFLLGIVVSALLVPISNWLQRHHVPKWLAVVISLLGGLAALGGLIWLVIDQIIASYPSLRDRTVEQYANIRDLVLNSGLGITQGDVNGWLNDGTRWVQENSGQILSGVASAGSSATHVFEALFIILFTTIFLLVDGKNVWRWTVRLFPRKARAAVDGAGVAGWITLTSFIRVQIFVAFVDAVGIGLGAYIVGLFFGGMPLVIPIAAFVFLGAFIPVVGAIVTGFLAVFVALIFNGPLAAVLVLGVVLLVQQIEGHILQPLVMGNAVKVHPLAVVLGVTAASGLAGIAGAFFAVPLIATLNAMVTTIASGRWRGLDSDHVLEATPKRGQHGRIQLMRRRRHQVGDDVPPPGADRQPTAAEGTASTN</sequence>
<feature type="transmembrane region" description="Helical" evidence="9">
    <location>
        <begin position="243"/>
        <end position="264"/>
    </location>
</feature>
<evidence type="ECO:0000256" key="2">
    <source>
        <dbReference type="ARBA" id="ARBA00009773"/>
    </source>
</evidence>
<evidence type="ECO:0000256" key="5">
    <source>
        <dbReference type="ARBA" id="ARBA00022692"/>
    </source>
</evidence>
<dbReference type="PANTHER" id="PTHR21716">
    <property type="entry name" value="TRANSMEMBRANE PROTEIN"/>
    <property type="match status" value="1"/>
</dbReference>
<feature type="region of interest" description="Disordered" evidence="8">
    <location>
        <begin position="1"/>
        <end position="30"/>
    </location>
</feature>
<feature type="transmembrane region" description="Helical" evidence="9">
    <location>
        <begin position="270"/>
        <end position="290"/>
    </location>
</feature>
<gene>
    <name evidence="10" type="ORF">QUG92_04375</name>
</gene>
<proteinExistence type="inferred from homology"/>
<dbReference type="Pfam" id="PF01594">
    <property type="entry name" value="AI-2E_transport"/>
    <property type="match status" value="1"/>
</dbReference>
<keyword evidence="5 9" id="KW-0812">Transmembrane</keyword>
<evidence type="ECO:0000256" key="4">
    <source>
        <dbReference type="ARBA" id="ARBA00022475"/>
    </source>
</evidence>
<feature type="transmembrane region" description="Helical" evidence="9">
    <location>
        <begin position="341"/>
        <end position="372"/>
    </location>
</feature>
<keyword evidence="11" id="KW-1185">Reference proteome</keyword>
<feature type="transmembrane region" description="Helical" evidence="9">
    <location>
        <begin position="184"/>
        <end position="203"/>
    </location>
</feature>
<keyword evidence="3" id="KW-0813">Transport</keyword>
<accession>A0ABT7T430</accession>
<feature type="transmembrane region" description="Helical" evidence="9">
    <location>
        <begin position="297"/>
        <end position="321"/>
    </location>
</feature>
<comment type="caution">
    <text evidence="10">The sequence shown here is derived from an EMBL/GenBank/DDBJ whole genome shotgun (WGS) entry which is preliminary data.</text>
</comment>
<dbReference type="PANTHER" id="PTHR21716:SF53">
    <property type="entry name" value="PERMEASE PERM-RELATED"/>
    <property type="match status" value="1"/>
</dbReference>
<protein>
    <submittedName>
        <fullName evidence="10">AI-2E family transporter</fullName>
    </submittedName>
</protein>
<comment type="similarity">
    <text evidence="2">Belongs to the autoinducer-2 exporter (AI-2E) (TC 2.A.86) family.</text>
</comment>
<evidence type="ECO:0000256" key="7">
    <source>
        <dbReference type="ARBA" id="ARBA00023136"/>
    </source>
</evidence>
<feature type="region of interest" description="Disordered" evidence="8">
    <location>
        <begin position="406"/>
        <end position="434"/>
    </location>
</feature>
<evidence type="ECO:0000313" key="11">
    <source>
        <dbReference type="Proteomes" id="UP001237823"/>
    </source>
</evidence>
<evidence type="ECO:0000256" key="1">
    <source>
        <dbReference type="ARBA" id="ARBA00004651"/>
    </source>
</evidence>
<evidence type="ECO:0000313" key="10">
    <source>
        <dbReference type="EMBL" id="MDM7884331.1"/>
    </source>
</evidence>
<evidence type="ECO:0000256" key="8">
    <source>
        <dbReference type="SAM" id="MobiDB-lite"/>
    </source>
</evidence>
<reference evidence="10 11" key="1">
    <citation type="submission" date="2023-06" db="EMBL/GenBank/DDBJ databases">
        <authorList>
            <person name="Feng G."/>
            <person name="Li J."/>
            <person name="Zhu H."/>
        </authorList>
    </citation>
    <scope>NUCLEOTIDE SEQUENCE [LARGE SCALE GENOMIC DNA]</scope>
    <source>
        <strain evidence="10 11">RHCKG23</strain>
    </source>
</reference>
<name>A0ABT7T430_9MICO</name>